<protein>
    <submittedName>
        <fullName evidence="1">Uncharacterized protein</fullName>
    </submittedName>
</protein>
<accession>A0A2J6R1R7</accession>
<dbReference type="STRING" id="1149755.A0A2J6R1R7"/>
<dbReference type="OrthoDB" id="5419927at2759"/>
<evidence type="ECO:0000313" key="2">
    <source>
        <dbReference type="Proteomes" id="UP000235786"/>
    </source>
</evidence>
<reference evidence="1 2" key="1">
    <citation type="submission" date="2016-04" db="EMBL/GenBank/DDBJ databases">
        <title>A degradative enzymes factory behind the ericoid mycorrhizal symbiosis.</title>
        <authorList>
            <consortium name="DOE Joint Genome Institute"/>
            <person name="Martino E."/>
            <person name="Morin E."/>
            <person name="Grelet G."/>
            <person name="Kuo A."/>
            <person name="Kohler A."/>
            <person name="Daghino S."/>
            <person name="Barry K."/>
            <person name="Choi C."/>
            <person name="Cichocki N."/>
            <person name="Clum A."/>
            <person name="Copeland A."/>
            <person name="Hainaut M."/>
            <person name="Haridas S."/>
            <person name="Labutti K."/>
            <person name="Lindquist E."/>
            <person name="Lipzen A."/>
            <person name="Khouja H.-R."/>
            <person name="Murat C."/>
            <person name="Ohm R."/>
            <person name="Olson A."/>
            <person name="Spatafora J."/>
            <person name="Veneault-Fourrey C."/>
            <person name="Henrissat B."/>
            <person name="Grigoriev I."/>
            <person name="Martin F."/>
            <person name="Perotto S."/>
        </authorList>
    </citation>
    <scope>NUCLEOTIDE SEQUENCE [LARGE SCALE GENOMIC DNA]</scope>
    <source>
        <strain evidence="1 2">F</strain>
    </source>
</reference>
<keyword evidence="2" id="KW-1185">Reference proteome</keyword>
<name>A0A2J6R1R7_HYAVF</name>
<dbReference type="AlphaFoldDB" id="A0A2J6R1R7"/>
<organism evidence="1 2">
    <name type="scientific">Hyaloscypha variabilis (strain UAMH 11265 / GT02V1 / F)</name>
    <name type="common">Meliniomyces variabilis</name>
    <dbReference type="NCBI Taxonomy" id="1149755"/>
    <lineage>
        <taxon>Eukaryota</taxon>
        <taxon>Fungi</taxon>
        <taxon>Dikarya</taxon>
        <taxon>Ascomycota</taxon>
        <taxon>Pezizomycotina</taxon>
        <taxon>Leotiomycetes</taxon>
        <taxon>Helotiales</taxon>
        <taxon>Hyaloscyphaceae</taxon>
        <taxon>Hyaloscypha</taxon>
        <taxon>Hyaloscypha variabilis</taxon>
    </lineage>
</organism>
<gene>
    <name evidence="1" type="ORF">L207DRAFT_500177</name>
</gene>
<dbReference type="PANTHER" id="PTHR40619">
    <property type="entry name" value="FUNGAL STAND N-TERMINAL GOODBYE DOMAIN-CONTAINING PROTEIN"/>
    <property type="match status" value="1"/>
</dbReference>
<dbReference type="Proteomes" id="UP000235786">
    <property type="component" value="Unassembled WGS sequence"/>
</dbReference>
<sequence>MASRQEQQVTLVDNFITTKAPQFHSAFGTPSELNRSRMRYESPEVRDLRETLECHQQKAKKYVDFTGNVNNCTWDHVLEELGKAQAKVEENEKRGKHPGRKVWRTIGASSSVLAPGLNALPDDLCVLHGGLAVIFSLARHSEMNRHKILAAFGAVPSIIEMAQNKAQTFPIDSNNVKSVQLHKSIRELQETLLRTLPALINKLIPGTFLNAWKSPFGGWQIDKLLDAVSASAESVRRCADSIIEEMIVGNYSAAMTIQSQLGEVLRQQRMMQMSIDAAHGKTHLLHFLMEQLNFNTAGILPGRDQADMSEMGTALPGYTPEDLLVIINVSHLQISTDASNVIRRGHGLAPEDVGRAAQVIMEPQVRELLTSAGPGVVAIDGHFDRTQMGKISPLSYICAMLSQALRQQSQQYAAPSYFCALHTADEDNLRGPQGLMRCLTTQLILSMVANEWIGQAEAVHLPHLRDGEEEMLAQRNLDAVCRLFTALIRLVPQGVSIYCLVDGWSAYEREELWQADYEVVLNSFREAADISNSEDGPNFKLLLTSQTACRWLGDFLMPGQKVSLRNRDGGDGNWRGSGRGSLMGLARAATMSDANTGFAGGFGVDEYGKNEMEEGYDRRSST</sequence>
<proteinExistence type="predicted"/>
<evidence type="ECO:0000313" key="1">
    <source>
        <dbReference type="EMBL" id="PMD32456.1"/>
    </source>
</evidence>
<dbReference type="EMBL" id="KZ613959">
    <property type="protein sequence ID" value="PMD32456.1"/>
    <property type="molecule type" value="Genomic_DNA"/>
</dbReference>
<dbReference type="PANTHER" id="PTHR40619:SF3">
    <property type="entry name" value="FUNGAL STAND N-TERMINAL GOODBYE DOMAIN-CONTAINING PROTEIN"/>
    <property type="match status" value="1"/>
</dbReference>